<name>A0AAW0A4B1_9AGAR</name>
<evidence type="ECO:0000313" key="2">
    <source>
        <dbReference type="EMBL" id="KAK7000915.1"/>
    </source>
</evidence>
<keyword evidence="3" id="KW-1185">Reference proteome</keyword>
<dbReference type="Proteomes" id="UP001362999">
    <property type="component" value="Unassembled WGS sequence"/>
</dbReference>
<reference evidence="2 3" key="1">
    <citation type="journal article" date="2024" name="J Genomics">
        <title>Draft genome sequencing and assembly of Favolaschia claudopus CIRM-BRFM 2984 isolated from oak limbs.</title>
        <authorList>
            <person name="Navarro D."/>
            <person name="Drula E."/>
            <person name="Chaduli D."/>
            <person name="Cazenave R."/>
            <person name="Ahrendt S."/>
            <person name="Wang J."/>
            <person name="Lipzen A."/>
            <person name="Daum C."/>
            <person name="Barry K."/>
            <person name="Grigoriev I.V."/>
            <person name="Favel A."/>
            <person name="Rosso M.N."/>
            <person name="Martin F."/>
        </authorList>
    </citation>
    <scope>NUCLEOTIDE SEQUENCE [LARGE SCALE GENOMIC DNA]</scope>
    <source>
        <strain evidence="2 3">CIRM-BRFM 2984</strain>
    </source>
</reference>
<gene>
    <name evidence="2" type="ORF">R3P38DRAFT_3218135</name>
</gene>
<evidence type="ECO:0000313" key="3">
    <source>
        <dbReference type="Proteomes" id="UP001362999"/>
    </source>
</evidence>
<evidence type="ECO:0000256" key="1">
    <source>
        <dbReference type="SAM" id="MobiDB-lite"/>
    </source>
</evidence>
<dbReference type="AlphaFoldDB" id="A0AAW0A4B1"/>
<sequence length="668" mass="74089">MAKSKKNRNTADGVDSKLECDICHQIVNVGTGGMGNLMNHKSSACKGPPKGKMQQLTSFFQRKPTARLVPSTVASAPLVSSGAAEADDINLFAQKPYEPPDGFGRFLCLSGLSLTVWVLPVMKNAQNQQPLEPSAAHTPKATRWLVWLLRNLSIEAKHMASSSRAGSPSLEAQDVSASDNNTPNDATLEKPTISALNNLRLKMEEIPPHLRGNSLTEFTRDPANFLAKSKSGTIEELLHNLLQRTFGGESWNYNLRYVRQYLYRGPNGLDGFCNFFEYFVLEHRYSLRNISDILLFLEEGIDQEFSHLNHDDTTVDIEILDLPRRFNSGTVSPCMEATVTVTKTSVALQNNPHTSYPFALHAENSLHWGYELRDESMFLRATDCFKTYTGAAEQCRACLALPSDSVLQGIAQRMQNGVHENSKLAFHPIANLIQMHRRLMEQLREKRLIQLNDARTIMRKITTIDNQKELTMAIASGKIMRVSHVLAAGYRNGAGTKGLIQLCQRAAEGKYKPRNDEQEKVLQLAFLRVGGSRLAEISHRALGLPSVTTTRRSPSDEDLPSIVHQVAMLDEIAIEARPRYDDRTNMVIGICRQHAHKLPLAGDDLNVLCNGVKEGKAHLAREATVAALGLLTPNPRLYAARPILFSADCKKESDPQHAVNVLLPSSTS</sequence>
<feature type="region of interest" description="Disordered" evidence="1">
    <location>
        <begin position="160"/>
        <end position="188"/>
    </location>
</feature>
<protein>
    <submittedName>
        <fullName evidence="2">Uncharacterized protein</fullName>
    </submittedName>
</protein>
<comment type="caution">
    <text evidence="2">The sequence shown here is derived from an EMBL/GenBank/DDBJ whole genome shotgun (WGS) entry which is preliminary data.</text>
</comment>
<feature type="compositionally biased region" description="Polar residues" evidence="1">
    <location>
        <begin position="175"/>
        <end position="185"/>
    </location>
</feature>
<accession>A0AAW0A4B1</accession>
<proteinExistence type="predicted"/>
<dbReference type="EMBL" id="JAWWNJ010000086">
    <property type="protein sequence ID" value="KAK7000915.1"/>
    <property type="molecule type" value="Genomic_DNA"/>
</dbReference>
<organism evidence="2 3">
    <name type="scientific">Favolaschia claudopus</name>
    <dbReference type="NCBI Taxonomy" id="2862362"/>
    <lineage>
        <taxon>Eukaryota</taxon>
        <taxon>Fungi</taxon>
        <taxon>Dikarya</taxon>
        <taxon>Basidiomycota</taxon>
        <taxon>Agaricomycotina</taxon>
        <taxon>Agaricomycetes</taxon>
        <taxon>Agaricomycetidae</taxon>
        <taxon>Agaricales</taxon>
        <taxon>Marasmiineae</taxon>
        <taxon>Mycenaceae</taxon>
        <taxon>Favolaschia</taxon>
    </lineage>
</organism>